<evidence type="ECO:0000256" key="4">
    <source>
        <dbReference type="ARBA" id="ARBA00022679"/>
    </source>
</evidence>
<dbReference type="InterPro" id="IPR004960">
    <property type="entry name" value="LipA_acyltrans"/>
</dbReference>
<dbReference type="GO" id="GO:0005886">
    <property type="term" value="C:plasma membrane"/>
    <property type="evidence" value="ECO:0007669"/>
    <property type="project" value="UniProtKB-SubCell"/>
</dbReference>
<protein>
    <submittedName>
        <fullName evidence="7">Unannotated protein</fullName>
    </submittedName>
</protein>
<gene>
    <name evidence="7" type="ORF">UFOPK2593_00709</name>
    <name evidence="8" type="ORF">UFOPK4234_01163</name>
</gene>
<proteinExistence type="predicted"/>
<evidence type="ECO:0000256" key="6">
    <source>
        <dbReference type="ARBA" id="ARBA00023315"/>
    </source>
</evidence>
<name>A0A6J6PZT4_9ZZZZ</name>
<dbReference type="GO" id="GO:0008610">
    <property type="term" value="P:lipid biosynthetic process"/>
    <property type="evidence" value="ECO:0007669"/>
    <property type="project" value="UniProtKB-ARBA"/>
</dbReference>
<accession>A0A6J6PZT4</accession>
<organism evidence="7">
    <name type="scientific">freshwater metagenome</name>
    <dbReference type="NCBI Taxonomy" id="449393"/>
    <lineage>
        <taxon>unclassified sequences</taxon>
        <taxon>metagenomes</taxon>
        <taxon>ecological metagenomes</taxon>
    </lineage>
</organism>
<keyword evidence="5" id="KW-0472">Membrane</keyword>
<comment type="subcellular location">
    <subcellularLocation>
        <location evidence="1">Cell inner membrane</location>
    </subcellularLocation>
</comment>
<evidence type="ECO:0000256" key="3">
    <source>
        <dbReference type="ARBA" id="ARBA00022519"/>
    </source>
</evidence>
<keyword evidence="3" id="KW-0997">Cell inner membrane</keyword>
<dbReference type="AlphaFoldDB" id="A0A6J6PZT4"/>
<keyword evidence="4" id="KW-0808">Transferase</keyword>
<dbReference type="GO" id="GO:0016746">
    <property type="term" value="F:acyltransferase activity"/>
    <property type="evidence" value="ECO:0007669"/>
    <property type="project" value="UniProtKB-KW"/>
</dbReference>
<evidence type="ECO:0000313" key="7">
    <source>
        <dbReference type="EMBL" id="CAB4702603.1"/>
    </source>
</evidence>
<reference evidence="7" key="1">
    <citation type="submission" date="2020-05" db="EMBL/GenBank/DDBJ databases">
        <authorList>
            <person name="Chiriac C."/>
            <person name="Salcher M."/>
            <person name="Ghai R."/>
            <person name="Kavagutti S V."/>
        </authorList>
    </citation>
    <scope>NUCLEOTIDE SEQUENCE</scope>
</reference>
<evidence type="ECO:0000256" key="2">
    <source>
        <dbReference type="ARBA" id="ARBA00022475"/>
    </source>
</evidence>
<dbReference type="CDD" id="cd07984">
    <property type="entry name" value="LPLAT_LABLAT-like"/>
    <property type="match status" value="1"/>
</dbReference>
<dbReference type="EMBL" id="CAEZXW010000035">
    <property type="protein sequence ID" value="CAB4702603.1"/>
    <property type="molecule type" value="Genomic_DNA"/>
</dbReference>
<dbReference type="PANTHER" id="PTHR30606">
    <property type="entry name" value="LIPID A BIOSYNTHESIS LAUROYL ACYLTRANSFERASE"/>
    <property type="match status" value="1"/>
</dbReference>
<dbReference type="EMBL" id="CAFBQA010000070">
    <property type="protein sequence ID" value="CAB5040708.1"/>
    <property type="molecule type" value="Genomic_DNA"/>
</dbReference>
<keyword evidence="2" id="KW-1003">Cell membrane</keyword>
<dbReference type="NCBIfam" id="NF005919">
    <property type="entry name" value="PRK07920.1"/>
    <property type="match status" value="1"/>
</dbReference>
<dbReference type="PANTHER" id="PTHR30606:SF10">
    <property type="entry name" value="PHOSPHATIDYLINOSITOL MANNOSIDE ACYLTRANSFERASE"/>
    <property type="match status" value="1"/>
</dbReference>
<evidence type="ECO:0000256" key="5">
    <source>
        <dbReference type="ARBA" id="ARBA00023136"/>
    </source>
</evidence>
<evidence type="ECO:0000313" key="8">
    <source>
        <dbReference type="EMBL" id="CAB5040708.1"/>
    </source>
</evidence>
<sequence>MFDEFAGVAYSAGWSATRFLPEFLAYRSFSLLADQSWFAQGKAITQYERNLARVCPGLTRVEMRELSRKGMRSYMRYWCDTFRLQDWSRTRIVDTVLIEGEENLRAALSDGGAIAALPHSGNWDHAGACIALKGIRVATVAERLKPESLFQQFLEYRQSLGMDVYPLDATVMLPLMRKIKEGSLIALVADRDLSHQGIPVTFFGEQTTMPPGPAALSFQSGRPILPTVVTYTKDGIILRFGSPINPDRKADKSAEIQRMTQECANHFAVEIAKAPWDWHMFQPLWSADR</sequence>
<keyword evidence="6" id="KW-0012">Acyltransferase</keyword>
<dbReference type="GO" id="GO:1901137">
    <property type="term" value="P:carbohydrate derivative biosynthetic process"/>
    <property type="evidence" value="ECO:0007669"/>
    <property type="project" value="UniProtKB-ARBA"/>
</dbReference>
<dbReference type="Pfam" id="PF03279">
    <property type="entry name" value="Lip_A_acyltrans"/>
    <property type="match status" value="1"/>
</dbReference>
<evidence type="ECO:0000256" key="1">
    <source>
        <dbReference type="ARBA" id="ARBA00004533"/>
    </source>
</evidence>